<dbReference type="Proteomes" id="UP000236723">
    <property type="component" value="Unassembled WGS sequence"/>
</dbReference>
<name>A0A1H6CCH9_9ACTN</name>
<accession>A0A1H6CCH9</accession>
<reference evidence="3" key="1">
    <citation type="submission" date="2016-10" db="EMBL/GenBank/DDBJ databases">
        <authorList>
            <person name="Varghese N."/>
            <person name="Submissions S."/>
        </authorList>
    </citation>
    <scope>NUCLEOTIDE SEQUENCE [LARGE SCALE GENOMIC DNA]</scope>
    <source>
        <strain evidence="3">DSM 43163</strain>
    </source>
</reference>
<gene>
    <name evidence="2" type="ORF">SAMN04489712_109173</name>
</gene>
<dbReference type="AlphaFoldDB" id="A0A1H6CCH9"/>
<sequence length="123" mass="13457">MSPLERGLTIRLLAVRVRAEAVLKAGPSGHERALAEDAVRLVEAVTNLLETRDDLRREAREQRETAARWKLRRCGRRKAAFCLGTAMAYHRAADRLNAALADALELRTGPGPGAGEPHGRSVP</sequence>
<organism evidence="2 3">
    <name type="scientific">Thermomonospora echinospora</name>
    <dbReference type="NCBI Taxonomy" id="1992"/>
    <lineage>
        <taxon>Bacteria</taxon>
        <taxon>Bacillati</taxon>
        <taxon>Actinomycetota</taxon>
        <taxon>Actinomycetes</taxon>
        <taxon>Streptosporangiales</taxon>
        <taxon>Thermomonosporaceae</taxon>
        <taxon>Thermomonospora</taxon>
    </lineage>
</organism>
<protein>
    <submittedName>
        <fullName evidence="2">Uncharacterized protein</fullName>
    </submittedName>
</protein>
<keyword evidence="3" id="KW-1185">Reference proteome</keyword>
<feature type="coiled-coil region" evidence="1">
    <location>
        <begin position="38"/>
        <end position="72"/>
    </location>
</feature>
<evidence type="ECO:0000313" key="2">
    <source>
        <dbReference type="EMBL" id="SEG70477.1"/>
    </source>
</evidence>
<proteinExistence type="predicted"/>
<evidence type="ECO:0000313" key="3">
    <source>
        <dbReference type="Proteomes" id="UP000236723"/>
    </source>
</evidence>
<dbReference type="EMBL" id="FNVO01000009">
    <property type="protein sequence ID" value="SEG70477.1"/>
    <property type="molecule type" value="Genomic_DNA"/>
</dbReference>
<evidence type="ECO:0000256" key="1">
    <source>
        <dbReference type="SAM" id="Coils"/>
    </source>
</evidence>
<keyword evidence="1" id="KW-0175">Coiled coil</keyword>